<organism evidence="5 6">
    <name type="scientific">Immersiella caudata</name>
    <dbReference type="NCBI Taxonomy" id="314043"/>
    <lineage>
        <taxon>Eukaryota</taxon>
        <taxon>Fungi</taxon>
        <taxon>Dikarya</taxon>
        <taxon>Ascomycota</taxon>
        <taxon>Pezizomycotina</taxon>
        <taxon>Sordariomycetes</taxon>
        <taxon>Sordariomycetidae</taxon>
        <taxon>Sordariales</taxon>
        <taxon>Lasiosphaeriaceae</taxon>
        <taxon>Immersiella</taxon>
    </lineage>
</organism>
<accession>A0AA40BYX1</accession>
<dbReference type="InterPro" id="IPR011990">
    <property type="entry name" value="TPR-like_helical_dom_sf"/>
</dbReference>
<reference evidence="5" key="1">
    <citation type="submission" date="2023-06" db="EMBL/GenBank/DDBJ databases">
        <title>Genome-scale phylogeny and comparative genomics of the fungal order Sordariales.</title>
        <authorList>
            <consortium name="Lawrence Berkeley National Laboratory"/>
            <person name="Hensen N."/>
            <person name="Bonometti L."/>
            <person name="Westerberg I."/>
            <person name="Brannstrom I.O."/>
            <person name="Guillou S."/>
            <person name="Cros-Aarteil S."/>
            <person name="Calhoun S."/>
            <person name="Haridas S."/>
            <person name="Kuo A."/>
            <person name="Mondo S."/>
            <person name="Pangilinan J."/>
            <person name="Riley R."/>
            <person name="Labutti K."/>
            <person name="Andreopoulos B."/>
            <person name="Lipzen A."/>
            <person name="Chen C."/>
            <person name="Yanf M."/>
            <person name="Daum C."/>
            <person name="Ng V."/>
            <person name="Clum A."/>
            <person name="Steindorff A."/>
            <person name="Ohm R."/>
            <person name="Martin F."/>
            <person name="Silar P."/>
            <person name="Natvig D."/>
            <person name="Lalanne C."/>
            <person name="Gautier V."/>
            <person name="Ament-Velasquez S.L."/>
            <person name="Kruys A."/>
            <person name="Hutchinson M.I."/>
            <person name="Powell A.J."/>
            <person name="Barry K."/>
            <person name="Miller A.N."/>
            <person name="Grigoriev I.V."/>
            <person name="Debuchy R."/>
            <person name="Gladieux P."/>
            <person name="Thoren M.H."/>
            <person name="Johannesson H."/>
        </authorList>
    </citation>
    <scope>NUCLEOTIDE SEQUENCE</scope>
    <source>
        <strain evidence="5">CBS 606.72</strain>
    </source>
</reference>
<keyword evidence="1" id="KW-0677">Repeat</keyword>
<name>A0AA40BYX1_9PEZI</name>
<dbReference type="InterPro" id="IPR027417">
    <property type="entry name" value="P-loop_NTPase"/>
</dbReference>
<comment type="caution">
    <text evidence="5">The sequence shown here is derived from an EMBL/GenBank/DDBJ whole genome shotgun (WGS) entry which is preliminary data.</text>
</comment>
<dbReference type="InterPro" id="IPR019734">
    <property type="entry name" value="TPR_rpt"/>
</dbReference>
<dbReference type="SUPFAM" id="SSF57850">
    <property type="entry name" value="RING/U-box"/>
    <property type="match status" value="1"/>
</dbReference>
<dbReference type="Proteomes" id="UP001175000">
    <property type="component" value="Unassembled WGS sequence"/>
</dbReference>
<keyword evidence="6" id="KW-1185">Reference proteome</keyword>
<feature type="compositionally biased region" description="Acidic residues" evidence="2">
    <location>
        <begin position="1620"/>
        <end position="1632"/>
    </location>
</feature>
<dbReference type="Gene3D" id="3.40.50.300">
    <property type="entry name" value="P-loop containing nucleotide triphosphate hydrolases"/>
    <property type="match status" value="1"/>
</dbReference>
<dbReference type="Gene3D" id="1.25.40.10">
    <property type="entry name" value="Tetratricopeptide repeat domain"/>
    <property type="match status" value="1"/>
</dbReference>
<dbReference type="SUPFAM" id="SSF48452">
    <property type="entry name" value="TPR-like"/>
    <property type="match status" value="1"/>
</dbReference>
<dbReference type="SMART" id="SM00028">
    <property type="entry name" value="TPR"/>
    <property type="match status" value="2"/>
</dbReference>
<dbReference type="SUPFAM" id="SSF52540">
    <property type="entry name" value="P-loop containing nucleoside triphosphate hydrolases"/>
    <property type="match status" value="1"/>
</dbReference>
<dbReference type="PANTHER" id="PTHR10039:SF17">
    <property type="entry name" value="FUNGAL STAND N-TERMINAL GOODBYE DOMAIN-CONTAINING PROTEIN-RELATED"/>
    <property type="match status" value="1"/>
</dbReference>
<evidence type="ECO:0000313" key="6">
    <source>
        <dbReference type="Proteomes" id="UP001175000"/>
    </source>
</evidence>
<dbReference type="InterPro" id="IPR031350">
    <property type="entry name" value="Goodbye_dom"/>
</dbReference>
<feature type="domain" description="Nephrocystin 3-like N-terminal" evidence="4">
    <location>
        <begin position="313"/>
        <end position="489"/>
    </location>
</feature>
<feature type="domain" description="Fungal STAND N-terminal Goodbye" evidence="3">
    <location>
        <begin position="25"/>
        <end position="149"/>
    </location>
</feature>
<feature type="region of interest" description="Disordered" evidence="2">
    <location>
        <begin position="927"/>
        <end position="951"/>
    </location>
</feature>
<gene>
    <name evidence="5" type="ORF">B0T14DRAFT_554464</name>
</gene>
<dbReference type="Pfam" id="PF24883">
    <property type="entry name" value="NPHP3_N"/>
    <property type="match status" value="1"/>
</dbReference>
<evidence type="ECO:0008006" key="7">
    <source>
        <dbReference type="Google" id="ProtNLM"/>
    </source>
</evidence>
<evidence type="ECO:0000256" key="1">
    <source>
        <dbReference type="ARBA" id="ARBA00022737"/>
    </source>
</evidence>
<sequence length="1632" mass="181744">MTGQSANSTPVERKAPGLTTMEELWADAAKKFEDISGQSLLRGDVKGFDDVQKRIETAGQAATLPEDEKAKKWEKAKNVGLVSLRLLKMLVGAASQASSVIPIPGSVATVTSTALCFVFDIPEAIKGYEDAVDQVFSEVSSSLAQFHIYTTMEQVQQIHPSLVRQIHLVMISFVKLCAHVVKYRQGRRRDRLLQRVRSIFEDDSGLSDEMTEFKRVLQQQRDVEGTVTLGVVIETRQDIAILLEQLIVFGKTTEETNQLVSETQKGVQALRAESDRIKTLVKIRDALDVAKTVRLDTTSTQTCDNLYAKCLEGTGSWIWRQDDYTKWTAASSKDKEKDPNSHILILSGPASSGKTSAGAMITKSLEEQKGRTFVAHYFWPTNTKKSDDAEHSVQSVLKYIAFQIARVDQTVLRALGKVADAGPSVFRKAGQENLEPLWDELKIGAPGSGATYYLVFDGIENLRDKQAEMLLKFVFGTKLADASGRVRILLGGTDEKFEVLRDIIDSRPTFRLRVQDHNASDMRLVIEDALAKRGMLQNAKPGSSQLRARTEILEKLPRNVSGSYSRLQFGLDDVVRLLSTRTAFHDLDRILDQSTSSHETAIKTLQRSLTAEEVGELNELLKWVLFSRQPMNLETLEEAMLLSSGTESLVSLQYIIENKYSAVLKLEDGFAYAQDGVEQYLRTNEKGRAHRDSESEGNGNRPTISMTITISNVDHEVCGHFLWDLAHKAIRDKFRFDFDTASNSALHQGGTQAVISVDEFEAHRTIVDRTFKYLLGNPPLPTTQRIADYLICWLPYHLERLRQLEFDEEEAKSLTPSEQSEIGQNLYKLFTNKDVFARFRPRFETTYWAVWEMETIQDWLMDSSVAKKLDKKWRTKVQKAGSPTRGVLLDYVKFVVQGLLRERTWSVDGGLQWVREFMAIEDKKFNQPSKVPADDGDGATDDGSSSSSSVSASKEVDWDELSKWCRNVLGLSEAQLDSLWFERLAEACFESGLSRASTTMSLWQRALEKPNPSWRCHRGMAVAHASREEYQEAVTEATLALAEAGKDGASPKPTLEDIVDLQLRLGRCYYELRDLDKAIEFYLAASKSENAGLAIKGHFGSLRARLFRPGAVSVREHLKSTLAEGPVGGEILMVGLLKMIAQDPDHDRMMARIFTVAHPDRPLLEGIVRAMETTSAKPGPASHSPEGTESNWKPAPVDVYTEECIRGVLLFDRGVAAYRYKVASEGYEPVSEALRLWNESVEILSRVGGQNAFDTRKNAISSLAWHYFQSMVDGNHSDHIAALTKLAEIDASSSYGDAAGYLGAIHALRGDRAQAQAALKSRIERSLQVLFDDTPDNDAIGWGVLHPTLEHYQDLRNASVVLSLLGQSDLVTEALATAVPEIEGVCHEKLVTTYNELSKQTIQVTMAKVPDSSQQLERIAAAKVHVESLKVDMEGQKAQHESDEVQVQEGQNDDDKTATIALDTAAAYLNTLSDLHSTSINLLDSTWFCDGCKADGSACPNKPGFDHVFYHCLTCFNRDFCPDCLEKLRGLSDPEGVDIMVCSPKHKWLRVPPLGGTMFVGMRADRAHVAKEFKPLDGDKNVLEIIWDEELVEVASFKEALAKEWGLSPKQISRGSSDNETPESSDSDDSDS</sequence>
<proteinExistence type="predicted"/>
<evidence type="ECO:0000313" key="5">
    <source>
        <dbReference type="EMBL" id="KAK0619086.1"/>
    </source>
</evidence>
<evidence type="ECO:0000259" key="4">
    <source>
        <dbReference type="Pfam" id="PF24883"/>
    </source>
</evidence>
<dbReference type="Pfam" id="PF17109">
    <property type="entry name" value="Goodbye"/>
    <property type="match status" value="1"/>
</dbReference>
<protein>
    <recommendedName>
        <fullName evidence="7">Fungal STAND N-terminal Goodbye domain-containing protein</fullName>
    </recommendedName>
</protein>
<evidence type="ECO:0000256" key="2">
    <source>
        <dbReference type="SAM" id="MobiDB-lite"/>
    </source>
</evidence>
<dbReference type="PANTHER" id="PTHR10039">
    <property type="entry name" value="AMELOGENIN"/>
    <property type="match status" value="1"/>
</dbReference>
<feature type="compositionally biased region" description="Low complexity" evidence="2">
    <location>
        <begin position="941"/>
        <end position="951"/>
    </location>
</feature>
<feature type="region of interest" description="Disordered" evidence="2">
    <location>
        <begin position="1609"/>
        <end position="1632"/>
    </location>
</feature>
<feature type="compositionally biased region" description="Polar residues" evidence="2">
    <location>
        <begin position="1610"/>
        <end position="1619"/>
    </location>
</feature>
<feature type="region of interest" description="Disordered" evidence="2">
    <location>
        <begin position="1174"/>
        <end position="1193"/>
    </location>
</feature>
<dbReference type="InterPro" id="IPR056884">
    <property type="entry name" value="NPHP3-like_N"/>
</dbReference>
<evidence type="ECO:0000259" key="3">
    <source>
        <dbReference type="Pfam" id="PF17109"/>
    </source>
</evidence>
<dbReference type="EMBL" id="JAULSU010000004">
    <property type="protein sequence ID" value="KAK0619086.1"/>
    <property type="molecule type" value="Genomic_DNA"/>
</dbReference>